<dbReference type="PaxDb" id="4113-PGSC0003DMT400045421"/>
<proteinExistence type="predicted"/>
<dbReference type="AlphaFoldDB" id="M1BHM8"/>
<dbReference type="InParanoid" id="M1BHM8"/>
<dbReference type="EnsemblPlants" id="PGSC0003DMT400045421">
    <property type="protein sequence ID" value="PGSC0003DMT400045421"/>
    <property type="gene ID" value="PGSC0003DMG401017622"/>
</dbReference>
<dbReference type="Proteomes" id="UP000011115">
    <property type="component" value="Unassembled WGS sequence"/>
</dbReference>
<organism evidence="1 2">
    <name type="scientific">Solanum tuberosum</name>
    <name type="common">Potato</name>
    <dbReference type="NCBI Taxonomy" id="4113"/>
    <lineage>
        <taxon>Eukaryota</taxon>
        <taxon>Viridiplantae</taxon>
        <taxon>Streptophyta</taxon>
        <taxon>Embryophyta</taxon>
        <taxon>Tracheophyta</taxon>
        <taxon>Spermatophyta</taxon>
        <taxon>Magnoliopsida</taxon>
        <taxon>eudicotyledons</taxon>
        <taxon>Gunneridae</taxon>
        <taxon>Pentapetalae</taxon>
        <taxon>asterids</taxon>
        <taxon>lamiids</taxon>
        <taxon>Solanales</taxon>
        <taxon>Solanaceae</taxon>
        <taxon>Solanoideae</taxon>
        <taxon>Solaneae</taxon>
        <taxon>Solanum</taxon>
    </lineage>
</organism>
<name>M1BHM8_SOLTU</name>
<sequence>MTVGALQDGIDWSENERMFFTSPAKGILQLISSHLQSSNYNNYNKKVGRHWF</sequence>
<accession>M1BHM8</accession>
<protein>
    <submittedName>
        <fullName evidence="1">Uncharacterized protein</fullName>
    </submittedName>
</protein>
<evidence type="ECO:0000313" key="1">
    <source>
        <dbReference type="EnsemblPlants" id="PGSC0003DMT400045421"/>
    </source>
</evidence>
<evidence type="ECO:0000313" key="2">
    <source>
        <dbReference type="Proteomes" id="UP000011115"/>
    </source>
</evidence>
<dbReference type="Gramene" id="PGSC0003DMT400045421">
    <property type="protein sequence ID" value="PGSC0003DMT400045421"/>
    <property type="gene ID" value="PGSC0003DMG401017622"/>
</dbReference>
<reference evidence="1" key="2">
    <citation type="submission" date="2015-06" db="UniProtKB">
        <authorList>
            <consortium name="EnsemblPlants"/>
        </authorList>
    </citation>
    <scope>IDENTIFICATION</scope>
    <source>
        <strain evidence="1">DM1-3 516 R44</strain>
    </source>
</reference>
<keyword evidence="2" id="KW-1185">Reference proteome</keyword>
<dbReference type="HOGENOM" id="CLU_3091097_0_0_1"/>
<reference evidence="2" key="1">
    <citation type="journal article" date="2011" name="Nature">
        <title>Genome sequence and analysis of the tuber crop potato.</title>
        <authorList>
            <consortium name="The Potato Genome Sequencing Consortium"/>
        </authorList>
    </citation>
    <scope>NUCLEOTIDE SEQUENCE [LARGE SCALE GENOMIC DNA]</scope>
    <source>
        <strain evidence="2">cv. DM1-3 516 R44</strain>
    </source>
</reference>